<gene>
    <name evidence="2" type="ORF">ACG02S_11180</name>
</gene>
<organism evidence="2 3">
    <name type="scientific">Pelomonas dachongensis</name>
    <dbReference type="NCBI Taxonomy" id="3299029"/>
    <lineage>
        <taxon>Bacteria</taxon>
        <taxon>Pseudomonadati</taxon>
        <taxon>Pseudomonadota</taxon>
        <taxon>Betaproteobacteria</taxon>
        <taxon>Burkholderiales</taxon>
        <taxon>Sphaerotilaceae</taxon>
        <taxon>Roseateles</taxon>
    </lineage>
</organism>
<feature type="domain" description="Adenylyltransferase SoFic-like C-terminal" evidence="1">
    <location>
        <begin position="1"/>
        <end position="40"/>
    </location>
</feature>
<sequence>MDAGLAKRQTASAYLKELAAIGILHEHKVGREKLFLNPAFMELFKRE</sequence>
<proteinExistence type="predicted"/>
<accession>A0ABW7ENJ9</accession>
<name>A0ABW7ENJ9_9BURK</name>
<dbReference type="RefSeq" id="WP_394470532.1">
    <property type="nucleotide sequence ID" value="NZ_JBIGHY010000003.1"/>
</dbReference>
<comment type="caution">
    <text evidence="2">The sequence shown here is derived from an EMBL/GenBank/DDBJ whole genome shotgun (WGS) entry which is preliminary data.</text>
</comment>
<keyword evidence="3" id="KW-1185">Reference proteome</keyword>
<dbReference type="InterPro" id="IPR048770">
    <property type="entry name" value="SoFic-like_C"/>
</dbReference>
<reference evidence="2 3" key="1">
    <citation type="submission" date="2024-09" db="EMBL/GenBank/DDBJ databases">
        <title>Novel species of the genus Pelomonas and Roseateles isolated from streams.</title>
        <authorList>
            <person name="Lu H."/>
        </authorList>
    </citation>
    <scope>NUCLEOTIDE SEQUENCE [LARGE SCALE GENOMIC DNA]</scope>
    <source>
        <strain evidence="2 3">DC23W</strain>
    </source>
</reference>
<dbReference type="Pfam" id="PF21248">
    <property type="entry name" value="SoFic-like_C"/>
    <property type="match status" value="1"/>
</dbReference>
<dbReference type="Proteomes" id="UP001606300">
    <property type="component" value="Unassembled WGS sequence"/>
</dbReference>
<evidence type="ECO:0000313" key="2">
    <source>
        <dbReference type="EMBL" id="MFG6414459.1"/>
    </source>
</evidence>
<dbReference type="EMBL" id="JBIGHY010000003">
    <property type="protein sequence ID" value="MFG6414459.1"/>
    <property type="molecule type" value="Genomic_DNA"/>
</dbReference>
<evidence type="ECO:0000313" key="3">
    <source>
        <dbReference type="Proteomes" id="UP001606300"/>
    </source>
</evidence>
<protein>
    <recommendedName>
        <fullName evidence="1">Adenylyltransferase SoFic-like C-terminal domain-containing protein</fullName>
    </recommendedName>
</protein>
<evidence type="ECO:0000259" key="1">
    <source>
        <dbReference type="Pfam" id="PF21248"/>
    </source>
</evidence>